<accession>A0A8G2EWU7</accession>
<protein>
    <submittedName>
        <fullName evidence="1">Uncharacterized protein</fullName>
    </submittedName>
</protein>
<evidence type="ECO:0000313" key="1">
    <source>
        <dbReference type="EMBL" id="SDG43893.1"/>
    </source>
</evidence>
<sequence>MTSHPTVIETERLVLRPYRLVRSMGYAEIATVSYAGDPVLLLVRERGAC</sequence>
<evidence type="ECO:0000313" key="2">
    <source>
        <dbReference type="Proteomes" id="UP000198615"/>
    </source>
</evidence>
<reference evidence="1 2" key="1">
    <citation type="submission" date="2016-10" db="EMBL/GenBank/DDBJ databases">
        <authorList>
            <person name="Varghese N."/>
            <person name="Submissions S."/>
        </authorList>
    </citation>
    <scope>NUCLEOTIDE SEQUENCE [LARGE SCALE GENOMIC DNA]</scope>
    <source>
        <strain evidence="1 2">DSM 18839</strain>
    </source>
</reference>
<proteinExistence type="predicted"/>
<organism evidence="1 2">
    <name type="scientific">Thalassobaculum litoreum DSM 18839</name>
    <dbReference type="NCBI Taxonomy" id="1123362"/>
    <lineage>
        <taxon>Bacteria</taxon>
        <taxon>Pseudomonadati</taxon>
        <taxon>Pseudomonadota</taxon>
        <taxon>Alphaproteobacteria</taxon>
        <taxon>Rhodospirillales</taxon>
        <taxon>Thalassobaculaceae</taxon>
        <taxon>Thalassobaculum</taxon>
    </lineage>
</organism>
<dbReference type="EMBL" id="FNBW01000017">
    <property type="protein sequence ID" value="SDG43893.1"/>
    <property type="molecule type" value="Genomic_DNA"/>
</dbReference>
<dbReference type="Proteomes" id="UP000198615">
    <property type="component" value="Unassembled WGS sequence"/>
</dbReference>
<comment type="caution">
    <text evidence="1">The sequence shown here is derived from an EMBL/GenBank/DDBJ whole genome shotgun (WGS) entry which is preliminary data.</text>
</comment>
<gene>
    <name evidence="1" type="ORF">SAMN05660686_04419</name>
</gene>
<name>A0A8G2EWU7_9PROT</name>
<keyword evidence="2" id="KW-1185">Reference proteome</keyword>
<dbReference type="AlphaFoldDB" id="A0A8G2EWU7"/>